<name>A0A0F9FTG5_9ZZZZ</name>
<organism evidence="1">
    <name type="scientific">marine sediment metagenome</name>
    <dbReference type="NCBI Taxonomy" id="412755"/>
    <lineage>
        <taxon>unclassified sequences</taxon>
        <taxon>metagenomes</taxon>
        <taxon>ecological metagenomes</taxon>
    </lineage>
</organism>
<protein>
    <submittedName>
        <fullName evidence="1">Uncharacterized protein</fullName>
    </submittedName>
</protein>
<gene>
    <name evidence="1" type="ORF">LCGC14_1913720</name>
</gene>
<proteinExistence type="predicted"/>
<sequence length="134" mass="14861">HGRYLSAALGIRTIVVKNNRWTKDFWDQYAHFSNVELALGLDAESVDDCARHIANQITAAPKPRQVPKVMRGSAELIDDDKSIMEQSAEIKESRRAPAFAEATDDVAEAVKSVGKVIDDDRSSHTRARRGSRGK</sequence>
<comment type="caution">
    <text evidence="1">The sequence shown here is derived from an EMBL/GenBank/DDBJ whole genome shotgun (WGS) entry which is preliminary data.</text>
</comment>
<accession>A0A0F9FTG5</accession>
<evidence type="ECO:0000313" key="1">
    <source>
        <dbReference type="EMBL" id="KKL89533.1"/>
    </source>
</evidence>
<dbReference type="EMBL" id="LAZR01020259">
    <property type="protein sequence ID" value="KKL89533.1"/>
    <property type="molecule type" value="Genomic_DNA"/>
</dbReference>
<reference evidence="1" key="1">
    <citation type="journal article" date="2015" name="Nature">
        <title>Complex archaea that bridge the gap between prokaryotes and eukaryotes.</title>
        <authorList>
            <person name="Spang A."/>
            <person name="Saw J.H."/>
            <person name="Jorgensen S.L."/>
            <person name="Zaremba-Niedzwiedzka K."/>
            <person name="Martijn J."/>
            <person name="Lind A.E."/>
            <person name="van Eijk R."/>
            <person name="Schleper C."/>
            <person name="Guy L."/>
            <person name="Ettema T.J."/>
        </authorList>
    </citation>
    <scope>NUCLEOTIDE SEQUENCE</scope>
</reference>
<dbReference type="AlphaFoldDB" id="A0A0F9FTG5"/>
<feature type="non-terminal residue" evidence="1">
    <location>
        <position position="1"/>
    </location>
</feature>